<dbReference type="Gene3D" id="2.40.50.40">
    <property type="match status" value="1"/>
</dbReference>
<dbReference type="InterPro" id="IPR039809">
    <property type="entry name" value="Chemokine_b/g/d"/>
</dbReference>
<dbReference type="ExpressionAtlas" id="A0A286ZLI4">
    <property type="expression patterns" value="baseline and differential"/>
</dbReference>
<dbReference type="Bgee" id="ENSSSCG00000035736">
    <property type="expression patterns" value="Expressed in subcutaneous adipose tissue and 31 other cell types or tissues"/>
</dbReference>
<reference evidence="4" key="4">
    <citation type="submission" date="2025-09" db="UniProtKB">
        <authorList>
            <consortium name="Ensembl"/>
        </authorList>
    </citation>
    <scope>IDENTIFICATION</scope>
</reference>
<reference evidence="4" key="3">
    <citation type="submission" date="2025-08" db="UniProtKB">
        <authorList>
            <consortium name="Ensembl"/>
        </authorList>
    </citation>
    <scope>IDENTIFICATION</scope>
</reference>
<dbReference type="InterPro" id="IPR036048">
    <property type="entry name" value="Interleukin_8-like_sf"/>
</dbReference>
<accession>A0A286ZLI4</accession>
<gene>
    <name evidence="4 6" type="primary">CCL24</name>
</gene>
<dbReference type="InterPro" id="IPR001811">
    <property type="entry name" value="Chemokine_IL8-like_dom"/>
</dbReference>
<keyword evidence="2" id="KW-0202">Cytokine</keyword>
<dbReference type="PANTHER" id="PTHR12015:SF100">
    <property type="entry name" value="C-C MOTIF CHEMOKINE 24"/>
    <property type="match status" value="1"/>
</dbReference>
<dbReference type="GO" id="GO:0008009">
    <property type="term" value="F:chemokine activity"/>
    <property type="evidence" value="ECO:0007669"/>
    <property type="project" value="InterPro"/>
</dbReference>
<dbReference type="FunCoup" id="A0A286ZLI4">
    <property type="interactions" value="225"/>
</dbReference>
<dbReference type="GO" id="GO:0006955">
    <property type="term" value="P:immune response"/>
    <property type="evidence" value="ECO:0007669"/>
    <property type="project" value="InterPro"/>
</dbReference>
<dbReference type="Pfam" id="PF00048">
    <property type="entry name" value="IL8"/>
    <property type="match status" value="1"/>
</dbReference>
<dbReference type="InParanoid" id="A0A286ZLI4"/>
<sequence length="163" mass="17455">MFSPSSLIKASGQLQCPAGNRLLAPTLSSCIAALSPELPLLLSRHGRPVTVAASLLFLGLCAYSFAPADSVTMPSSCCIYFISKKIPESRVASYQLSNSSVCPQAGVIFTTRKGQKFCGDPKQLWVQKYMKKLDAKRKKASTRIRAMGTGAPVRRGPANSTSI</sequence>
<dbReference type="SUPFAM" id="SSF54117">
    <property type="entry name" value="Interleukin 8-like chemokines"/>
    <property type="match status" value="1"/>
</dbReference>
<name>A0A286ZLI4_PIG</name>
<proteinExistence type="inferred from homology"/>
<reference evidence="4" key="2">
    <citation type="journal article" date="2020" name="Gigascience">
        <title>An improved pig reference genome sequence to enable pig genetics and genomics research.</title>
        <authorList>
            <person name="Warr A."/>
            <person name="Affara N."/>
            <person name="Aken B."/>
            <person name="Beiki H."/>
            <person name="Bickhart D.M."/>
            <person name="Billis K."/>
            <person name="Chow W."/>
            <person name="Eory L."/>
            <person name="Finlayson H.A."/>
            <person name="Flicek P."/>
            <person name="Giron C.G."/>
            <person name="Griffin D.K."/>
            <person name="Hall R."/>
            <person name="Hannum G."/>
            <person name="Hourlier T."/>
            <person name="Howe K."/>
            <person name="Hume D.A."/>
            <person name="Izuogu O."/>
            <person name="Kim K."/>
            <person name="Koren S."/>
            <person name="Liu H."/>
            <person name="Manchanda N."/>
            <person name="Martin F.J."/>
            <person name="Nonneman D.J."/>
            <person name="O'Connor R.E."/>
            <person name="Phillippy A.M."/>
            <person name="Rohrer G.A."/>
            <person name="Rosen B.D."/>
            <person name="Rund L.A."/>
            <person name="Sargent C.A."/>
            <person name="Schook L.B."/>
            <person name="Schroeder S.G."/>
            <person name="Schwartz A.S."/>
            <person name="Skinner B.M."/>
            <person name="Talbot R."/>
            <person name="Tseng E."/>
            <person name="Tuggle C.K."/>
            <person name="Watson M."/>
            <person name="Smith T.P.L."/>
            <person name="Archibald A.L."/>
        </authorList>
    </citation>
    <scope>NUCLEOTIDE SEQUENCE [LARGE SCALE GENOMIC DNA]</scope>
    <source>
        <strain evidence="4">Duroc</strain>
    </source>
</reference>
<protein>
    <submittedName>
        <fullName evidence="4">C-C motif chemokine ligand 24</fullName>
    </submittedName>
</protein>
<dbReference type="CDD" id="cd00272">
    <property type="entry name" value="Chemokine_CC"/>
    <property type="match status" value="1"/>
</dbReference>
<dbReference type="VGNC" id="VGNC:86340">
    <property type="gene designation" value="CCL24"/>
</dbReference>
<dbReference type="GO" id="GO:0005615">
    <property type="term" value="C:extracellular space"/>
    <property type="evidence" value="ECO:0007669"/>
    <property type="project" value="UniProtKB-KW"/>
</dbReference>
<dbReference type="STRING" id="9823.ENSSSCP00000032478"/>
<comment type="similarity">
    <text evidence="1">Belongs to the intercrine beta (chemokine CC) family.</text>
</comment>
<evidence type="ECO:0000256" key="2">
    <source>
        <dbReference type="ARBA" id="ARBA00022514"/>
    </source>
</evidence>
<dbReference type="AlphaFoldDB" id="A0A286ZLI4"/>
<dbReference type="Ensembl" id="ENSSSCT00000042281.3">
    <property type="protein sequence ID" value="ENSSSCP00000032478.3"/>
    <property type="gene ID" value="ENSSSCG00000035736.3"/>
</dbReference>
<evidence type="ECO:0000313" key="4">
    <source>
        <dbReference type="Ensembl" id="ENSSSCP00000032478.3"/>
    </source>
</evidence>
<organism evidence="4 5">
    <name type="scientific">Sus scrofa</name>
    <name type="common">Pig</name>
    <dbReference type="NCBI Taxonomy" id="9823"/>
    <lineage>
        <taxon>Eukaryota</taxon>
        <taxon>Metazoa</taxon>
        <taxon>Chordata</taxon>
        <taxon>Craniata</taxon>
        <taxon>Vertebrata</taxon>
        <taxon>Euteleostomi</taxon>
        <taxon>Mammalia</taxon>
        <taxon>Eutheria</taxon>
        <taxon>Laurasiatheria</taxon>
        <taxon>Artiodactyla</taxon>
        <taxon>Suina</taxon>
        <taxon>Suidae</taxon>
        <taxon>Sus</taxon>
    </lineage>
</organism>
<dbReference type="SMART" id="SM00199">
    <property type="entry name" value="SCY"/>
    <property type="match status" value="1"/>
</dbReference>
<feature type="domain" description="Chemokine interleukin-8-like" evidence="3">
    <location>
        <begin position="74"/>
        <end position="133"/>
    </location>
</feature>
<dbReference type="PANTHER" id="PTHR12015">
    <property type="entry name" value="SMALL INDUCIBLE CYTOKINE A"/>
    <property type="match status" value="1"/>
</dbReference>
<evidence type="ECO:0000259" key="3">
    <source>
        <dbReference type="SMART" id="SM00199"/>
    </source>
</evidence>
<keyword evidence="5" id="KW-1185">Reference proteome</keyword>
<evidence type="ECO:0000313" key="5">
    <source>
        <dbReference type="Proteomes" id="UP000008227"/>
    </source>
</evidence>
<dbReference type="GeneTree" id="ENSGT01100000263482"/>
<evidence type="ECO:0000256" key="1">
    <source>
        <dbReference type="ARBA" id="ARBA00010868"/>
    </source>
</evidence>
<reference evidence="5" key="1">
    <citation type="submission" date="2009-11" db="EMBL/GenBank/DDBJ databases">
        <authorList>
            <consortium name="Porcine genome sequencing project"/>
        </authorList>
    </citation>
    <scope>NUCLEOTIDE SEQUENCE [LARGE SCALE GENOMIC DNA]</scope>
    <source>
        <strain evidence="5">Duroc</strain>
    </source>
</reference>
<dbReference type="Proteomes" id="UP000008227">
    <property type="component" value="Chromosome 3"/>
</dbReference>
<accession>A0A5G2QRE4</accession>
<dbReference type="GlyGen" id="A0A286ZLI4">
    <property type="glycosylation" value="1 site"/>
</dbReference>
<dbReference type="eggNOG" id="ENOG502S6ZP">
    <property type="taxonomic scope" value="Eukaryota"/>
</dbReference>
<evidence type="ECO:0000313" key="6">
    <source>
        <dbReference type="VGNC" id="VGNC:86340"/>
    </source>
</evidence>
<dbReference type="FunFam" id="2.40.50.40:FF:000002">
    <property type="entry name" value="C-C motif chemokine"/>
    <property type="match status" value="1"/>
</dbReference>